<evidence type="ECO:0000313" key="4">
    <source>
        <dbReference type="Proteomes" id="UP001219525"/>
    </source>
</evidence>
<organism evidence="3 4">
    <name type="scientific">Mycena pura</name>
    <dbReference type="NCBI Taxonomy" id="153505"/>
    <lineage>
        <taxon>Eukaryota</taxon>
        <taxon>Fungi</taxon>
        <taxon>Dikarya</taxon>
        <taxon>Basidiomycota</taxon>
        <taxon>Agaricomycotina</taxon>
        <taxon>Agaricomycetes</taxon>
        <taxon>Agaricomycetidae</taxon>
        <taxon>Agaricales</taxon>
        <taxon>Marasmiineae</taxon>
        <taxon>Mycenaceae</taxon>
        <taxon>Mycena</taxon>
    </lineage>
</organism>
<dbReference type="AlphaFoldDB" id="A0AAD6UY73"/>
<accession>A0AAD6UY73</accession>
<gene>
    <name evidence="3" type="ORF">GGX14DRAFT_667672</name>
</gene>
<keyword evidence="4" id="KW-1185">Reference proteome</keyword>
<proteinExistence type="predicted"/>
<sequence>CAPGTRKEVKDEITKWLETSSSEHIFWITGIAGSGKSTLSATVVDTLREKGTPVAAQFFISRNVRDTTDPEKVIPTIAQQLSEFSPAAAHIIQDALRSGFIPFQKLSEQVEKLLLAPIRELSPGVVIIVIDALDE</sequence>
<feature type="non-terminal residue" evidence="3">
    <location>
        <position position="135"/>
    </location>
</feature>
<dbReference type="InterPro" id="IPR027417">
    <property type="entry name" value="P-loop_NTPase"/>
</dbReference>
<protein>
    <recommendedName>
        <fullName evidence="2">NACHT domain-containing protein</fullName>
    </recommendedName>
</protein>
<dbReference type="PANTHER" id="PTHR10039">
    <property type="entry name" value="AMELOGENIN"/>
    <property type="match status" value="1"/>
</dbReference>
<comment type="caution">
    <text evidence="3">The sequence shown here is derived from an EMBL/GenBank/DDBJ whole genome shotgun (WGS) entry which is preliminary data.</text>
</comment>
<name>A0AAD6UY73_9AGAR</name>
<evidence type="ECO:0000313" key="3">
    <source>
        <dbReference type="EMBL" id="KAJ7197821.1"/>
    </source>
</evidence>
<dbReference type="InterPro" id="IPR056884">
    <property type="entry name" value="NPHP3-like_N"/>
</dbReference>
<dbReference type="Proteomes" id="UP001219525">
    <property type="component" value="Unassembled WGS sequence"/>
</dbReference>
<dbReference type="PROSITE" id="PS50837">
    <property type="entry name" value="NACHT"/>
    <property type="match status" value="1"/>
</dbReference>
<feature type="non-terminal residue" evidence="3">
    <location>
        <position position="1"/>
    </location>
</feature>
<dbReference type="SUPFAM" id="SSF52540">
    <property type="entry name" value="P-loop containing nucleoside triphosphate hydrolases"/>
    <property type="match status" value="1"/>
</dbReference>
<evidence type="ECO:0000256" key="1">
    <source>
        <dbReference type="ARBA" id="ARBA00022737"/>
    </source>
</evidence>
<reference evidence="3" key="1">
    <citation type="submission" date="2023-03" db="EMBL/GenBank/DDBJ databases">
        <title>Massive genome expansion in bonnet fungi (Mycena s.s.) driven by repeated elements and novel gene families across ecological guilds.</title>
        <authorList>
            <consortium name="Lawrence Berkeley National Laboratory"/>
            <person name="Harder C.B."/>
            <person name="Miyauchi S."/>
            <person name="Viragh M."/>
            <person name="Kuo A."/>
            <person name="Thoen E."/>
            <person name="Andreopoulos B."/>
            <person name="Lu D."/>
            <person name="Skrede I."/>
            <person name="Drula E."/>
            <person name="Henrissat B."/>
            <person name="Morin E."/>
            <person name="Kohler A."/>
            <person name="Barry K."/>
            <person name="LaButti K."/>
            <person name="Morin E."/>
            <person name="Salamov A."/>
            <person name="Lipzen A."/>
            <person name="Mereny Z."/>
            <person name="Hegedus B."/>
            <person name="Baldrian P."/>
            <person name="Stursova M."/>
            <person name="Weitz H."/>
            <person name="Taylor A."/>
            <person name="Grigoriev I.V."/>
            <person name="Nagy L.G."/>
            <person name="Martin F."/>
            <person name="Kauserud H."/>
        </authorList>
    </citation>
    <scope>NUCLEOTIDE SEQUENCE</scope>
    <source>
        <strain evidence="3">9144</strain>
    </source>
</reference>
<dbReference type="InterPro" id="IPR007111">
    <property type="entry name" value="NACHT_NTPase"/>
</dbReference>
<dbReference type="Gene3D" id="3.40.50.300">
    <property type="entry name" value="P-loop containing nucleotide triphosphate hydrolases"/>
    <property type="match status" value="1"/>
</dbReference>
<keyword evidence="1" id="KW-0677">Repeat</keyword>
<dbReference type="Pfam" id="PF24883">
    <property type="entry name" value="NPHP3_N"/>
    <property type="match status" value="1"/>
</dbReference>
<dbReference type="EMBL" id="JARJCW010000076">
    <property type="protein sequence ID" value="KAJ7197821.1"/>
    <property type="molecule type" value="Genomic_DNA"/>
</dbReference>
<feature type="domain" description="NACHT" evidence="2">
    <location>
        <begin position="24"/>
        <end position="135"/>
    </location>
</feature>
<evidence type="ECO:0000259" key="2">
    <source>
        <dbReference type="PROSITE" id="PS50837"/>
    </source>
</evidence>